<feature type="region of interest" description="Disordered" evidence="1">
    <location>
        <begin position="503"/>
        <end position="531"/>
    </location>
</feature>
<feature type="compositionally biased region" description="Basic and acidic residues" evidence="1">
    <location>
        <begin position="503"/>
        <end position="512"/>
    </location>
</feature>
<sequence length="531" mass="58840">MDVSVLPGQSPRLGLTVDEVQRQAGAQLSPELPPPNLEGFEITPGRKTLSEWIKEEFAKYNVEMIAISGRLNATDTRVVQAVTRLDDHRDQLGVFNQELQKIRQKVVGLRSSITEDTNARIAAVEANIATTMLAQRTATETLQTRMVAHIERAVGQLQDSLNELRRTGLTEFDDTELRADLRHLVEAQGEEITNGLARSLGQHSDGVIRAIVELKVRMSRMDNRLRSIYRSQQAAAQGPQPERTRQGAQGHQTEVGRTRQQQSASRSLWEEDSEEEASEESELLIRRPSASMASGQRPTPGPAPAPAPAPEPAPAPAPAGPAPPHPAAGRPYVPPQAPDDVKRELTLELEQIREELITAYAQYGRARSDEARQHERIAFMSTYKYYITAVDNLMPMLTAAEKTELRLQNRIVEAEILGIAPAQAPMPAQTTKYGYPHRNSRESNPKYTATEKSQMLEQALEGEAAKATASFTFTAETYNTILRVRADRFGDPNQAIGEREAKLREAARRPAGDIRFTYGKGGTELPTRHDN</sequence>
<protein>
    <submittedName>
        <fullName evidence="2">Uncharacterized protein</fullName>
    </submittedName>
</protein>
<feature type="compositionally biased region" description="Acidic residues" evidence="1">
    <location>
        <begin position="270"/>
        <end position="282"/>
    </location>
</feature>
<dbReference type="EMBL" id="GL732563">
    <property type="protein sequence ID" value="EFX77403.1"/>
    <property type="molecule type" value="Genomic_DNA"/>
</dbReference>
<accession>E9GT84</accession>
<evidence type="ECO:0000313" key="2">
    <source>
        <dbReference type="EMBL" id="EFX77403.1"/>
    </source>
</evidence>
<feature type="region of interest" description="Disordered" evidence="1">
    <location>
        <begin position="231"/>
        <end position="338"/>
    </location>
</feature>
<organism evidence="2 3">
    <name type="scientific">Daphnia pulex</name>
    <name type="common">Water flea</name>
    <dbReference type="NCBI Taxonomy" id="6669"/>
    <lineage>
        <taxon>Eukaryota</taxon>
        <taxon>Metazoa</taxon>
        <taxon>Ecdysozoa</taxon>
        <taxon>Arthropoda</taxon>
        <taxon>Crustacea</taxon>
        <taxon>Branchiopoda</taxon>
        <taxon>Diplostraca</taxon>
        <taxon>Cladocera</taxon>
        <taxon>Anomopoda</taxon>
        <taxon>Daphniidae</taxon>
        <taxon>Daphnia</taxon>
    </lineage>
</organism>
<evidence type="ECO:0000256" key="1">
    <source>
        <dbReference type="SAM" id="MobiDB-lite"/>
    </source>
</evidence>
<keyword evidence="3" id="KW-1185">Reference proteome</keyword>
<reference evidence="2 3" key="1">
    <citation type="journal article" date="2011" name="Science">
        <title>The ecoresponsive genome of Daphnia pulex.</title>
        <authorList>
            <person name="Colbourne J.K."/>
            <person name="Pfrender M.E."/>
            <person name="Gilbert D."/>
            <person name="Thomas W.K."/>
            <person name="Tucker A."/>
            <person name="Oakley T.H."/>
            <person name="Tokishita S."/>
            <person name="Aerts A."/>
            <person name="Arnold G.J."/>
            <person name="Basu M.K."/>
            <person name="Bauer D.J."/>
            <person name="Caceres C.E."/>
            <person name="Carmel L."/>
            <person name="Casola C."/>
            <person name="Choi J.H."/>
            <person name="Detter J.C."/>
            <person name="Dong Q."/>
            <person name="Dusheyko S."/>
            <person name="Eads B.D."/>
            <person name="Frohlich T."/>
            <person name="Geiler-Samerotte K.A."/>
            <person name="Gerlach D."/>
            <person name="Hatcher P."/>
            <person name="Jogdeo S."/>
            <person name="Krijgsveld J."/>
            <person name="Kriventseva E.V."/>
            <person name="Kultz D."/>
            <person name="Laforsch C."/>
            <person name="Lindquist E."/>
            <person name="Lopez J."/>
            <person name="Manak J.R."/>
            <person name="Muller J."/>
            <person name="Pangilinan J."/>
            <person name="Patwardhan R.P."/>
            <person name="Pitluck S."/>
            <person name="Pritham E.J."/>
            <person name="Rechtsteiner A."/>
            <person name="Rho M."/>
            <person name="Rogozin I.B."/>
            <person name="Sakarya O."/>
            <person name="Salamov A."/>
            <person name="Schaack S."/>
            <person name="Shapiro H."/>
            <person name="Shiga Y."/>
            <person name="Skalitzky C."/>
            <person name="Smith Z."/>
            <person name="Souvorov A."/>
            <person name="Sung W."/>
            <person name="Tang Z."/>
            <person name="Tsuchiya D."/>
            <person name="Tu H."/>
            <person name="Vos H."/>
            <person name="Wang M."/>
            <person name="Wolf Y.I."/>
            <person name="Yamagata H."/>
            <person name="Yamada T."/>
            <person name="Ye Y."/>
            <person name="Shaw J.R."/>
            <person name="Andrews J."/>
            <person name="Crease T.J."/>
            <person name="Tang H."/>
            <person name="Lucas S.M."/>
            <person name="Robertson H.M."/>
            <person name="Bork P."/>
            <person name="Koonin E.V."/>
            <person name="Zdobnov E.M."/>
            <person name="Grigoriev I.V."/>
            <person name="Lynch M."/>
            <person name="Boore J.L."/>
        </authorList>
    </citation>
    <scope>NUCLEOTIDE SEQUENCE [LARGE SCALE GENOMIC DNA]</scope>
</reference>
<dbReference type="Proteomes" id="UP000000305">
    <property type="component" value="Unassembled WGS sequence"/>
</dbReference>
<dbReference type="AlphaFoldDB" id="E9GT84"/>
<feature type="compositionally biased region" description="Pro residues" evidence="1">
    <location>
        <begin position="299"/>
        <end position="337"/>
    </location>
</feature>
<dbReference type="eggNOG" id="ENOG502RVV2">
    <property type="taxonomic scope" value="Eukaryota"/>
</dbReference>
<evidence type="ECO:0000313" key="3">
    <source>
        <dbReference type="Proteomes" id="UP000000305"/>
    </source>
</evidence>
<dbReference type="KEGG" id="dpx:DAPPUDRAFT_106162"/>
<name>E9GT84_DAPPU</name>
<dbReference type="InParanoid" id="E9GT84"/>
<proteinExistence type="predicted"/>
<gene>
    <name evidence="2" type="ORF">DAPPUDRAFT_106162</name>
</gene>
<dbReference type="PhylomeDB" id="E9GT84"/>
<dbReference type="HOGENOM" id="CLU_015861_0_0_1"/>